<accession>A0ABT2Y735</accession>
<dbReference type="EMBL" id="JAOVQM010000006">
    <property type="protein sequence ID" value="MCV2232552.1"/>
    <property type="molecule type" value="Genomic_DNA"/>
</dbReference>
<dbReference type="InterPro" id="IPR014284">
    <property type="entry name" value="RNA_pol_sigma-70_dom"/>
</dbReference>
<dbReference type="InterPro" id="IPR000943">
    <property type="entry name" value="RNA_pol_sigma70"/>
</dbReference>
<dbReference type="RefSeq" id="WP_263608741.1">
    <property type="nucleotide sequence ID" value="NZ_JAOVQM010000006.1"/>
</dbReference>
<dbReference type="SUPFAM" id="SSF88659">
    <property type="entry name" value="Sigma3 and sigma4 domains of RNA polymerase sigma factors"/>
    <property type="match status" value="1"/>
</dbReference>
<dbReference type="PRINTS" id="PR00046">
    <property type="entry name" value="SIGMA70FCT"/>
</dbReference>
<feature type="domain" description="RNA polymerase sigma-70 region 4" evidence="1">
    <location>
        <begin position="121"/>
        <end position="166"/>
    </location>
</feature>
<proteinExistence type="predicted"/>
<dbReference type="InterPro" id="IPR013324">
    <property type="entry name" value="RNA_pol_sigma_r3/r4-like"/>
</dbReference>
<gene>
    <name evidence="2" type="ORF">N7548_06915</name>
</gene>
<sequence>MEIERILEKYKHLMLVIINQVGVTDWFLREDLLQEQRMHLVQLYRKGVFQKKFENIDDYIFICLKRRVINVLIQEKRSRYTSLNKKMLDSEFEYIDFLIEPINADNYQTILENIITYITSHLSVEEQALINLYFFKNKTLEEIGKSNNVSRETIRRSIKKIINEIRRWYR</sequence>
<dbReference type="InterPro" id="IPR007630">
    <property type="entry name" value="RNA_pol_sigma70_r4"/>
</dbReference>
<dbReference type="Pfam" id="PF04545">
    <property type="entry name" value="Sigma70_r4"/>
    <property type="match status" value="1"/>
</dbReference>
<dbReference type="Proteomes" id="UP001177160">
    <property type="component" value="Unassembled WGS sequence"/>
</dbReference>
<comment type="caution">
    <text evidence="2">The sequence shown here is derived from an EMBL/GenBank/DDBJ whole genome shotgun (WGS) entry which is preliminary data.</text>
</comment>
<evidence type="ECO:0000313" key="3">
    <source>
        <dbReference type="Proteomes" id="UP001177160"/>
    </source>
</evidence>
<name>A0ABT2Y735_9MOLU</name>
<reference evidence="2" key="1">
    <citation type="submission" date="2022-09" db="EMBL/GenBank/DDBJ databases">
        <title>Novel Mycoplasma species identified in domestic and wild animals.</title>
        <authorList>
            <person name="Volokhov D.V."/>
            <person name="Furtak V.A."/>
            <person name="Zagorodnyaya T.A."/>
        </authorList>
    </citation>
    <scope>NUCLEOTIDE SEQUENCE</scope>
    <source>
        <strain evidence="2">Oakley</strain>
    </source>
</reference>
<keyword evidence="3" id="KW-1185">Reference proteome</keyword>
<evidence type="ECO:0000313" key="2">
    <source>
        <dbReference type="EMBL" id="MCV2232552.1"/>
    </source>
</evidence>
<dbReference type="Gene3D" id="1.20.140.160">
    <property type="match status" value="1"/>
</dbReference>
<dbReference type="NCBIfam" id="TIGR02937">
    <property type="entry name" value="sigma70-ECF"/>
    <property type="match status" value="1"/>
</dbReference>
<evidence type="ECO:0000259" key="1">
    <source>
        <dbReference type="Pfam" id="PF04545"/>
    </source>
</evidence>
<protein>
    <submittedName>
        <fullName evidence="2">Sigma-70 family RNA polymerase sigma factor</fullName>
    </submittedName>
</protein>
<organism evidence="2 3">
    <name type="scientific">Paracholeplasma manati</name>
    <dbReference type="NCBI Taxonomy" id="591373"/>
    <lineage>
        <taxon>Bacteria</taxon>
        <taxon>Bacillati</taxon>
        <taxon>Mycoplasmatota</taxon>
        <taxon>Mollicutes</taxon>
        <taxon>Acholeplasmatales</taxon>
        <taxon>Acholeplasmataceae</taxon>
        <taxon>Paracholeplasma</taxon>
    </lineage>
</organism>